<name>A0A9N9RVZ3_9DIPT</name>
<feature type="transmembrane region" description="Helical" evidence="13">
    <location>
        <begin position="1747"/>
        <end position="1770"/>
    </location>
</feature>
<evidence type="ECO:0000256" key="2">
    <source>
        <dbReference type="ARBA" id="ARBA00022536"/>
    </source>
</evidence>
<keyword evidence="7" id="KW-0130">Cell adhesion</keyword>
<feature type="domain" description="Cadherin" evidence="15">
    <location>
        <begin position="1165"/>
        <end position="1278"/>
    </location>
</feature>
<feature type="domain" description="Cadherin" evidence="15">
    <location>
        <begin position="133"/>
        <end position="253"/>
    </location>
</feature>
<dbReference type="PANTHER" id="PTHR24028:SF146">
    <property type="entry name" value="CADHERIN 96CB, ISOFORM D-RELATED"/>
    <property type="match status" value="1"/>
</dbReference>
<reference evidence="16" key="2">
    <citation type="submission" date="2022-10" db="EMBL/GenBank/DDBJ databases">
        <authorList>
            <consortium name="ENA_rothamsted_submissions"/>
            <consortium name="culmorum"/>
            <person name="King R."/>
        </authorList>
    </citation>
    <scope>NUCLEOTIDE SEQUENCE</scope>
</reference>
<dbReference type="GO" id="GO:0030154">
    <property type="term" value="P:cell differentiation"/>
    <property type="evidence" value="ECO:0007669"/>
    <property type="project" value="UniProtKB-ARBA"/>
</dbReference>
<feature type="domain" description="Cadherin" evidence="15">
    <location>
        <begin position="1393"/>
        <end position="1515"/>
    </location>
</feature>
<feature type="domain" description="Cadherin" evidence="15">
    <location>
        <begin position="818"/>
        <end position="938"/>
    </location>
</feature>
<keyword evidence="8 13" id="KW-1133">Transmembrane helix</keyword>
<evidence type="ECO:0000256" key="8">
    <source>
        <dbReference type="ARBA" id="ARBA00022989"/>
    </source>
</evidence>
<dbReference type="InterPro" id="IPR020894">
    <property type="entry name" value="Cadherin_CS"/>
</dbReference>
<keyword evidence="6 12" id="KW-0106">Calcium</keyword>
<keyword evidence="3 13" id="KW-0812">Transmembrane</keyword>
<organism evidence="16 17">
    <name type="scientific">Chironomus riparius</name>
    <dbReference type="NCBI Taxonomy" id="315576"/>
    <lineage>
        <taxon>Eukaryota</taxon>
        <taxon>Metazoa</taxon>
        <taxon>Ecdysozoa</taxon>
        <taxon>Arthropoda</taxon>
        <taxon>Hexapoda</taxon>
        <taxon>Insecta</taxon>
        <taxon>Pterygota</taxon>
        <taxon>Neoptera</taxon>
        <taxon>Endopterygota</taxon>
        <taxon>Diptera</taxon>
        <taxon>Nematocera</taxon>
        <taxon>Chironomoidea</taxon>
        <taxon>Chironomidae</taxon>
        <taxon>Chironominae</taxon>
        <taxon>Chironomus</taxon>
    </lineage>
</organism>
<keyword evidence="11" id="KW-0325">Glycoprotein</keyword>
<feature type="domain" description="Cadherin" evidence="15">
    <location>
        <begin position="37"/>
        <end position="132"/>
    </location>
</feature>
<evidence type="ECO:0000256" key="12">
    <source>
        <dbReference type="PROSITE-ProRule" id="PRU00043"/>
    </source>
</evidence>
<evidence type="ECO:0000256" key="13">
    <source>
        <dbReference type="SAM" id="Phobius"/>
    </source>
</evidence>
<dbReference type="FunFam" id="2.60.40.60:FF:000039">
    <property type="entry name" value="FAT atypical cadherin 3"/>
    <property type="match status" value="1"/>
</dbReference>
<evidence type="ECO:0000313" key="16">
    <source>
        <dbReference type="EMBL" id="CAG9804137.1"/>
    </source>
</evidence>
<feature type="chain" id="PRO_5040288351" description="Cadherin domain-containing protein" evidence="14">
    <location>
        <begin position="19"/>
        <end position="1808"/>
    </location>
</feature>
<dbReference type="InterPro" id="IPR002126">
    <property type="entry name" value="Cadherin-like_dom"/>
</dbReference>
<dbReference type="GO" id="GO:0048731">
    <property type="term" value="P:system development"/>
    <property type="evidence" value="ECO:0007669"/>
    <property type="project" value="UniProtKB-ARBA"/>
</dbReference>
<evidence type="ECO:0000256" key="3">
    <source>
        <dbReference type="ARBA" id="ARBA00022692"/>
    </source>
</evidence>
<feature type="domain" description="Cadherin" evidence="15">
    <location>
        <begin position="1281"/>
        <end position="1388"/>
    </location>
</feature>
<dbReference type="GO" id="GO:0007156">
    <property type="term" value="P:homophilic cell adhesion via plasma membrane adhesion molecules"/>
    <property type="evidence" value="ECO:0007669"/>
    <property type="project" value="InterPro"/>
</dbReference>
<feature type="domain" description="Cadherin" evidence="15">
    <location>
        <begin position="714"/>
        <end position="817"/>
    </location>
</feature>
<comment type="subcellular location">
    <subcellularLocation>
        <location evidence="1">Cell membrane</location>
        <topology evidence="1">Single-pass type I membrane protein</topology>
    </subcellularLocation>
</comment>
<feature type="domain" description="Cadherin" evidence="15">
    <location>
        <begin position="1045"/>
        <end position="1160"/>
    </location>
</feature>
<evidence type="ECO:0000313" key="17">
    <source>
        <dbReference type="Proteomes" id="UP001153620"/>
    </source>
</evidence>
<dbReference type="GO" id="GO:0007163">
    <property type="term" value="P:establishment or maintenance of cell polarity"/>
    <property type="evidence" value="ECO:0007669"/>
    <property type="project" value="UniProtKB-ARBA"/>
</dbReference>
<dbReference type="Gene3D" id="2.60.40.60">
    <property type="entry name" value="Cadherins"/>
    <property type="match status" value="14"/>
</dbReference>
<accession>A0A9N9RVZ3</accession>
<evidence type="ECO:0000256" key="4">
    <source>
        <dbReference type="ARBA" id="ARBA00022729"/>
    </source>
</evidence>
<keyword evidence="9 13" id="KW-0472">Membrane</keyword>
<protein>
    <recommendedName>
        <fullName evidence="15">Cadherin domain-containing protein</fullName>
    </recommendedName>
</protein>
<dbReference type="EMBL" id="OU895878">
    <property type="protein sequence ID" value="CAG9804137.1"/>
    <property type="molecule type" value="Genomic_DNA"/>
</dbReference>
<feature type="domain" description="Cadherin" evidence="15">
    <location>
        <begin position="1516"/>
        <end position="1639"/>
    </location>
</feature>
<evidence type="ECO:0000256" key="14">
    <source>
        <dbReference type="SAM" id="SignalP"/>
    </source>
</evidence>
<gene>
    <name evidence="16" type="ORF">CHIRRI_LOCUS7030</name>
</gene>
<dbReference type="PROSITE" id="PS50268">
    <property type="entry name" value="CADHERIN_2"/>
    <property type="match status" value="14"/>
</dbReference>
<dbReference type="Pfam" id="PF00028">
    <property type="entry name" value="Cadherin"/>
    <property type="match status" value="9"/>
</dbReference>
<feature type="domain" description="Cadherin" evidence="15">
    <location>
        <begin position="371"/>
        <end position="488"/>
    </location>
</feature>
<evidence type="ECO:0000259" key="15">
    <source>
        <dbReference type="PROSITE" id="PS50268"/>
    </source>
</evidence>
<feature type="signal peptide" evidence="14">
    <location>
        <begin position="1"/>
        <end position="18"/>
    </location>
</feature>
<keyword evidence="10" id="KW-1015">Disulfide bond</keyword>
<reference evidence="16" key="1">
    <citation type="submission" date="2022-01" db="EMBL/GenBank/DDBJ databases">
        <authorList>
            <person name="King R."/>
        </authorList>
    </citation>
    <scope>NUCLEOTIDE SEQUENCE</scope>
</reference>
<keyword evidence="4 14" id="KW-0732">Signal</keyword>
<dbReference type="InterPro" id="IPR015919">
    <property type="entry name" value="Cadherin-like_sf"/>
</dbReference>
<keyword evidence="2" id="KW-0245">EGF-like domain</keyword>
<evidence type="ECO:0000256" key="11">
    <source>
        <dbReference type="ARBA" id="ARBA00023180"/>
    </source>
</evidence>
<dbReference type="Proteomes" id="UP001153620">
    <property type="component" value="Chromosome 2"/>
</dbReference>
<dbReference type="FunFam" id="2.60.40.60:FF:000118">
    <property type="entry name" value="protocadherin Fat 4"/>
    <property type="match status" value="1"/>
</dbReference>
<evidence type="ECO:0000256" key="1">
    <source>
        <dbReference type="ARBA" id="ARBA00004251"/>
    </source>
</evidence>
<dbReference type="GO" id="GO:0048513">
    <property type="term" value="P:animal organ development"/>
    <property type="evidence" value="ECO:0007669"/>
    <property type="project" value="UniProtKB-ARBA"/>
</dbReference>
<feature type="domain" description="Cadherin" evidence="15">
    <location>
        <begin position="946"/>
        <end position="1044"/>
    </location>
</feature>
<feature type="domain" description="Cadherin" evidence="15">
    <location>
        <begin position="489"/>
        <end position="590"/>
    </location>
</feature>
<dbReference type="CDD" id="cd11304">
    <property type="entry name" value="Cadherin_repeat"/>
    <property type="match status" value="13"/>
</dbReference>
<dbReference type="GO" id="GO:0005886">
    <property type="term" value="C:plasma membrane"/>
    <property type="evidence" value="ECO:0007669"/>
    <property type="project" value="UniProtKB-SubCell"/>
</dbReference>
<evidence type="ECO:0000256" key="10">
    <source>
        <dbReference type="ARBA" id="ARBA00023157"/>
    </source>
</evidence>
<evidence type="ECO:0000256" key="6">
    <source>
        <dbReference type="ARBA" id="ARBA00022837"/>
    </source>
</evidence>
<evidence type="ECO:0000256" key="5">
    <source>
        <dbReference type="ARBA" id="ARBA00022737"/>
    </source>
</evidence>
<dbReference type="InterPro" id="IPR050174">
    <property type="entry name" value="Protocadherin/Cadherin-CA"/>
</dbReference>
<dbReference type="PANTHER" id="PTHR24028">
    <property type="entry name" value="CADHERIN-87A"/>
    <property type="match status" value="1"/>
</dbReference>
<evidence type="ECO:0000256" key="9">
    <source>
        <dbReference type="ARBA" id="ARBA00023136"/>
    </source>
</evidence>
<dbReference type="SMART" id="SM00112">
    <property type="entry name" value="CA"/>
    <property type="match status" value="13"/>
</dbReference>
<dbReference type="PRINTS" id="PR00205">
    <property type="entry name" value="CADHERIN"/>
</dbReference>
<dbReference type="GO" id="GO:0048589">
    <property type="term" value="P:developmental growth"/>
    <property type="evidence" value="ECO:0007669"/>
    <property type="project" value="UniProtKB-ARBA"/>
</dbReference>
<sequence length="1808" mass="203812">MLKVLKVLSFLAISSINCENFINKPPYFLPGGDFSSFSIPENFQIGTSVYKLKGFDPEGKKISYSISGPYFSVERNTGIVKLIKELDRETQKEVETIITITDESETSDEEPNTVSLRRVIPIRDYNDFTPTFLGRPYSAEVLEISKIGVVLKTTPIIVIDKDEGTNSEITLSCYREELPEHDGPCDYFDIITVKNDEGNYTAEIRLLKPLDYETRKSFSLTILARDGSRTNPLMSNATININIIDAQDQPPIFYGGPYSATVRENLEPNVPILLVNASDGDIGNPNDIILTLEKEKFGYFKLVKSGKGQAQLVTTDIKIDRENSEVLENGGYYTFYVRATESLKNSTLGDSSISSITVMIQDIDDNIPEFNQPYFNLTIPENLEHDMALPKLSIIINDRDIKNNSEYNLTISNVENADGIFDIIPKSGQGRTQIIVKVKNPTRLDYDVESEAEKTYIFEIIATVNFVPMSKTLIEVHLDGVNDNFPMFKQSNYRLQVSENTDMGTKIGEIFAVDKDVGKYGKLKYILRGFGSENFVTDSDEGGIYVKSNLDYEQQKSYSLSLIARDGGGRESNANVFIDILDLNDNYPQFEMTEYYRSIREGSKSFEPQFFVKAHDADGLTQGNGKVSYSIESENSISGHVFNINNETGEIYIHSGSVHSSDTFDGNYELMICAMDFGKPPMKNYTKVIIRVGSENQRPIFQGHFASSVESIPGPPFHRIAIYENTTLGSNLTMVQATDPDGDDKLLRYRLTEPSDSFVIDEITGVIKVSSYARLDRDKADSYSIIVNAIDSGMPSETSTVTIKVKVLDTNNKAPKFRKASYTAYVPERNKGLEVLKVESLDSDLDAKLKYSIIEPIFATTKAGFKLNPTNFDYISTFDINEDTGSIVLLKNLESSGLYSVTLTIKVQDMNAINPSEQIDTCEVILYIQSYKESGPIFLNDEWNPMDKRINLKLNEEMPIGTTVFEFKATDPFSNAEISEFDMDPLQEFFTLSGNKLIILKLIDYESINKTLYKFDIKAISYDSFSIAHISIEILNINDNSPIFDNTNYKATVLENIKDNEIVLKVKATDRDAIRNDNDKVAGYSNIEYSLSGANSAMFVINENGEIRLAKNQYLDREKLSVVHFQIDAADSYGKPLTVKKSIANVTIEVLDINDCAPKFLNAMKNGIIYAVLSESSLPNTFIIQLETYDADEGPSSEVRYELISDGELSNLLNLNVKTGELRTLKFLTGRGRSDPYEIIVRAIDNGNQIPKQQSLFTDQILHIYIGDTFQNDGIPYFISPTHDEEAFIYENSPIGTKVYHVIAKDPDDPTSPSGMLTYRIQDDIDDARYFKIESHTGLVTNTQLLDREIKSKYNVIIEVSDQGDPIQISTRVLKINILDVDDEEPAFIRETNTKPIEFSVLEEQSSGIILGNITAIDRDIGENGAIDYGIIDGNELEYFKLIVANNSALITTTKPIDRELYDKFLLTIKCFKMTTHWQQRTSKISHTREYDANDLSQIQVLINILDIDDHKLEFERKTYTIGIRNSIPINTIIYKVQAYDRDSDNLPIKYYTSNISYVSQYHRKDTKFKDDLTSIFELNNKTGEILLAKSVSDFVDGHFILNIHASNNQFTDNEALVKIFIVRDKSIMKFIFTKSPMEAEEKLSKFSEKLQSKLNGTEIELLIFDAQALSKPEQSLDFTSTSSCFKLLRNGNSLSVQETKKILNSEEMKNRLRETYIEYSVDSIDLCSFGKESTAQISMMASSGNWLVFLAFLVLIASFISTLAAFCLFRKAEVPIKAPILHHRISNPDDIYNGMNDGGAEPIYTIM</sequence>
<dbReference type="GO" id="GO:0001736">
    <property type="term" value="P:establishment of planar polarity"/>
    <property type="evidence" value="ECO:0007669"/>
    <property type="project" value="UniProtKB-ARBA"/>
</dbReference>
<keyword evidence="17" id="KW-1185">Reference proteome</keyword>
<proteinExistence type="predicted"/>
<keyword evidence="5" id="KW-0677">Repeat</keyword>
<dbReference type="OrthoDB" id="6491773at2759"/>
<feature type="domain" description="Cadherin" evidence="15">
    <location>
        <begin position="254"/>
        <end position="370"/>
    </location>
</feature>
<dbReference type="GO" id="GO:0005509">
    <property type="term" value="F:calcium ion binding"/>
    <property type="evidence" value="ECO:0007669"/>
    <property type="project" value="UniProtKB-UniRule"/>
</dbReference>
<feature type="domain" description="Cadherin" evidence="15">
    <location>
        <begin position="591"/>
        <end position="701"/>
    </location>
</feature>
<evidence type="ECO:0000256" key="7">
    <source>
        <dbReference type="ARBA" id="ARBA00022889"/>
    </source>
</evidence>
<dbReference type="SUPFAM" id="SSF49313">
    <property type="entry name" value="Cadherin-like"/>
    <property type="match status" value="13"/>
</dbReference>
<dbReference type="PROSITE" id="PS00232">
    <property type="entry name" value="CADHERIN_1"/>
    <property type="match status" value="1"/>
</dbReference>